<evidence type="ECO:0000313" key="9">
    <source>
        <dbReference type="Proteomes" id="UP000186817"/>
    </source>
</evidence>
<dbReference type="GO" id="GO:0022857">
    <property type="term" value="F:transmembrane transporter activity"/>
    <property type="evidence" value="ECO:0007669"/>
    <property type="project" value="InterPro"/>
</dbReference>
<evidence type="ECO:0000256" key="4">
    <source>
        <dbReference type="ARBA" id="ARBA00022692"/>
    </source>
</evidence>
<protein>
    <recommendedName>
        <fullName evidence="10">Major facilitator superfamily (MFS) profile domain-containing protein</fullName>
    </recommendedName>
</protein>
<dbReference type="EMBL" id="LSRX01000278">
    <property type="protein sequence ID" value="OLQ01878.1"/>
    <property type="molecule type" value="Genomic_DNA"/>
</dbReference>
<feature type="transmembrane region" description="Helical" evidence="7">
    <location>
        <begin position="62"/>
        <end position="80"/>
    </location>
</feature>
<evidence type="ECO:0000256" key="3">
    <source>
        <dbReference type="ARBA" id="ARBA00022475"/>
    </source>
</evidence>
<dbReference type="InterPro" id="IPR050171">
    <property type="entry name" value="MFS_Transporters"/>
</dbReference>
<dbReference type="AlphaFoldDB" id="A0A1Q9E375"/>
<dbReference type="PANTHER" id="PTHR23517:SF3">
    <property type="entry name" value="INTEGRAL MEMBRANE TRANSPORT PROTEIN"/>
    <property type="match status" value="1"/>
</dbReference>
<feature type="transmembrane region" description="Helical" evidence="7">
    <location>
        <begin position="24"/>
        <end position="42"/>
    </location>
</feature>
<dbReference type="Proteomes" id="UP000186817">
    <property type="component" value="Unassembled WGS sequence"/>
</dbReference>
<organism evidence="8 9">
    <name type="scientific">Symbiodinium microadriaticum</name>
    <name type="common">Dinoflagellate</name>
    <name type="synonym">Zooxanthella microadriatica</name>
    <dbReference type="NCBI Taxonomy" id="2951"/>
    <lineage>
        <taxon>Eukaryota</taxon>
        <taxon>Sar</taxon>
        <taxon>Alveolata</taxon>
        <taxon>Dinophyceae</taxon>
        <taxon>Suessiales</taxon>
        <taxon>Symbiodiniaceae</taxon>
        <taxon>Symbiodinium</taxon>
    </lineage>
</organism>
<keyword evidence="2" id="KW-0813">Transport</keyword>
<keyword evidence="3" id="KW-1003">Cell membrane</keyword>
<dbReference type="GO" id="GO:0005886">
    <property type="term" value="C:plasma membrane"/>
    <property type="evidence" value="ECO:0007669"/>
    <property type="project" value="UniProtKB-SubCell"/>
</dbReference>
<accession>A0A1Q9E375</accession>
<feature type="transmembrane region" description="Helical" evidence="7">
    <location>
        <begin position="87"/>
        <end position="107"/>
    </location>
</feature>
<dbReference type="Gene3D" id="1.20.1250.20">
    <property type="entry name" value="MFS general substrate transporter like domains"/>
    <property type="match status" value="1"/>
</dbReference>
<comment type="caution">
    <text evidence="8">The sequence shown here is derived from an EMBL/GenBank/DDBJ whole genome shotgun (WGS) entry which is preliminary data.</text>
</comment>
<feature type="transmembrane region" description="Helical" evidence="7">
    <location>
        <begin position="113"/>
        <end position="137"/>
    </location>
</feature>
<keyword evidence="5 7" id="KW-1133">Transmembrane helix</keyword>
<dbReference type="SUPFAM" id="SSF103473">
    <property type="entry name" value="MFS general substrate transporter"/>
    <property type="match status" value="1"/>
</dbReference>
<comment type="subcellular location">
    <subcellularLocation>
        <location evidence="1">Cell membrane</location>
        <topology evidence="1">Multi-pass membrane protein</topology>
    </subcellularLocation>
</comment>
<evidence type="ECO:0000256" key="1">
    <source>
        <dbReference type="ARBA" id="ARBA00004651"/>
    </source>
</evidence>
<evidence type="ECO:0008006" key="10">
    <source>
        <dbReference type="Google" id="ProtNLM"/>
    </source>
</evidence>
<dbReference type="OrthoDB" id="413412at2759"/>
<gene>
    <name evidence="8" type="ORF">AK812_SmicGene15345</name>
</gene>
<keyword evidence="4 7" id="KW-0812">Transmembrane</keyword>
<proteinExistence type="predicted"/>
<evidence type="ECO:0000256" key="5">
    <source>
        <dbReference type="ARBA" id="ARBA00022989"/>
    </source>
</evidence>
<evidence type="ECO:0000313" key="8">
    <source>
        <dbReference type="EMBL" id="OLQ01878.1"/>
    </source>
</evidence>
<keyword evidence="6 7" id="KW-0472">Membrane</keyword>
<evidence type="ECO:0000256" key="2">
    <source>
        <dbReference type="ARBA" id="ARBA00022448"/>
    </source>
</evidence>
<evidence type="ECO:0000256" key="6">
    <source>
        <dbReference type="ARBA" id="ARBA00023136"/>
    </source>
</evidence>
<keyword evidence="9" id="KW-1185">Reference proteome</keyword>
<dbReference type="InterPro" id="IPR011701">
    <property type="entry name" value="MFS"/>
</dbReference>
<dbReference type="Pfam" id="PF07690">
    <property type="entry name" value="MFS_1"/>
    <property type="match status" value="1"/>
</dbReference>
<reference evidence="8 9" key="1">
    <citation type="submission" date="2016-02" db="EMBL/GenBank/DDBJ databases">
        <title>Genome analysis of coral dinoflagellate symbionts highlights evolutionary adaptations to a symbiotic lifestyle.</title>
        <authorList>
            <person name="Aranda M."/>
            <person name="Li Y."/>
            <person name="Liew Y.J."/>
            <person name="Baumgarten S."/>
            <person name="Simakov O."/>
            <person name="Wilson M."/>
            <person name="Piel J."/>
            <person name="Ashoor H."/>
            <person name="Bougouffa S."/>
            <person name="Bajic V.B."/>
            <person name="Ryu T."/>
            <person name="Ravasi T."/>
            <person name="Bayer T."/>
            <person name="Micklem G."/>
            <person name="Kim H."/>
            <person name="Bhak J."/>
            <person name="Lajeunesse T.C."/>
            <person name="Voolstra C.R."/>
        </authorList>
    </citation>
    <scope>NUCLEOTIDE SEQUENCE [LARGE SCALE GENOMIC DNA]</scope>
    <source>
        <strain evidence="8 9">CCMP2467</strain>
    </source>
</reference>
<dbReference type="InterPro" id="IPR036259">
    <property type="entry name" value="MFS_trans_sf"/>
</dbReference>
<name>A0A1Q9E375_SYMMI</name>
<sequence>MEQAIHGVREQYSLLASMVRRQELFVPMLGIWVASFGGALHAPVTTYFQVEVGASTAQIGNFGIIRTAGVLLVSPLYGWLLDRRSAYLPAVLSAFCCTFGCLMHGFAPDVAGLYFASVILALGAVNFWNVVGAYVALATPREQRHVVVTGFQVQVATLRLVGTSLYPAVDSLLKAVGIEQKLLRYRIHMSECSIFCVFAFVYLVVRFQPAAWVEDEDRTGEPRKAEQPVKYSQIMLLLVTSVIQTFGETVDCCDM</sequence>
<dbReference type="PANTHER" id="PTHR23517">
    <property type="entry name" value="RESISTANCE PROTEIN MDTM, PUTATIVE-RELATED-RELATED"/>
    <property type="match status" value="1"/>
</dbReference>
<evidence type="ECO:0000256" key="7">
    <source>
        <dbReference type="SAM" id="Phobius"/>
    </source>
</evidence>